<keyword evidence="3" id="KW-1185">Reference proteome</keyword>
<dbReference type="Proteomes" id="UP000316598">
    <property type="component" value="Unassembled WGS sequence"/>
</dbReference>
<feature type="region of interest" description="Disordered" evidence="1">
    <location>
        <begin position="39"/>
        <end position="83"/>
    </location>
</feature>
<comment type="caution">
    <text evidence="2">The sequence shown here is derived from an EMBL/GenBank/DDBJ whole genome shotgun (WGS) entry which is preliminary data.</text>
</comment>
<dbReference type="RefSeq" id="WP_146513859.1">
    <property type="nucleotide sequence ID" value="NZ_SJPI01000001.1"/>
</dbReference>
<evidence type="ECO:0000313" key="3">
    <source>
        <dbReference type="Proteomes" id="UP000316598"/>
    </source>
</evidence>
<dbReference type="OrthoDB" id="292345at2"/>
<gene>
    <name evidence="2" type="ORF">Pla22_13190</name>
</gene>
<name>A0A5C5WT39_9BACT</name>
<proteinExistence type="predicted"/>
<accession>A0A5C5WT39</accession>
<protein>
    <submittedName>
        <fullName evidence="2">Uncharacterized protein</fullName>
    </submittedName>
</protein>
<sequence>MNDNHEHRVLRIESLESRSLLAGNLFAGAEFTRELFGDDYEPARDGRDRDSHRSQEVRVDRSSPERSAFDRSKQSRSNDDRAVTSRVESRLELVQEVQTPTQVIVFVPTVRDTVAVNQSANVGSSGLVASVAPADNSAVDVALVSLWDSSAVDAIDADEESSNAIEQADPRMLGEVSTDSPVASFADPADPDVSLERPWFAEIGMGGIERAIDDGLIELSPFELDLALQDLSGQGRESWQVDAITVPRIRSMIERAAFLEIESADLMMQSWDARPGGLIAIDRVLLPQATYSPINGLLDVRLESTLMLHRSLELMASGDGQPVSDVVLDAIMASLNEVAESETQPVTSVKSTRITAIAFPAIAVLTGVAMAVRRKHKDKHPATFTEVKRHRSVT</sequence>
<reference evidence="2 3" key="1">
    <citation type="submission" date="2019-02" db="EMBL/GenBank/DDBJ databases">
        <title>Deep-cultivation of Planctomycetes and their phenomic and genomic characterization uncovers novel biology.</title>
        <authorList>
            <person name="Wiegand S."/>
            <person name="Jogler M."/>
            <person name="Boedeker C."/>
            <person name="Pinto D."/>
            <person name="Vollmers J."/>
            <person name="Rivas-Marin E."/>
            <person name="Kohn T."/>
            <person name="Peeters S.H."/>
            <person name="Heuer A."/>
            <person name="Rast P."/>
            <person name="Oberbeckmann S."/>
            <person name="Bunk B."/>
            <person name="Jeske O."/>
            <person name="Meyerdierks A."/>
            <person name="Storesund J.E."/>
            <person name="Kallscheuer N."/>
            <person name="Luecker S."/>
            <person name="Lage O.M."/>
            <person name="Pohl T."/>
            <person name="Merkel B.J."/>
            <person name="Hornburger P."/>
            <person name="Mueller R.-W."/>
            <person name="Bruemmer F."/>
            <person name="Labrenz M."/>
            <person name="Spormann A.M."/>
            <person name="Op Den Camp H."/>
            <person name="Overmann J."/>
            <person name="Amann R."/>
            <person name="Jetten M.S.M."/>
            <person name="Mascher T."/>
            <person name="Medema M.H."/>
            <person name="Devos D.P."/>
            <person name="Kaster A.-K."/>
            <person name="Ovreas L."/>
            <person name="Rohde M."/>
            <person name="Galperin M.Y."/>
            <person name="Jogler C."/>
        </authorList>
    </citation>
    <scope>NUCLEOTIDE SEQUENCE [LARGE SCALE GENOMIC DNA]</scope>
    <source>
        <strain evidence="2 3">Pla22</strain>
    </source>
</reference>
<evidence type="ECO:0000256" key="1">
    <source>
        <dbReference type="SAM" id="MobiDB-lite"/>
    </source>
</evidence>
<evidence type="ECO:0000313" key="2">
    <source>
        <dbReference type="EMBL" id="TWT53688.1"/>
    </source>
</evidence>
<organism evidence="2 3">
    <name type="scientific">Rubripirellula amarantea</name>
    <dbReference type="NCBI Taxonomy" id="2527999"/>
    <lineage>
        <taxon>Bacteria</taxon>
        <taxon>Pseudomonadati</taxon>
        <taxon>Planctomycetota</taxon>
        <taxon>Planctomycetia</taxon>
        <taxon>Pirellulales</taxon>
        <taxon>Pirellulaceae</taxon>
        <taxon>Rubripirellula</taxon>
    </lineage>
</organism>
<dbReference type="AlphaFoldDB" id="A0A5C5WT39"/>
<dbReference type="EMBL" id="SJPI01000001">
    <property type="protein sequence ID" value="TWT53688.1"/>
    <property type="molecule type" value="Genomic_DNA"/>
</dbReference>